<sequence length="417" mass="46473">MKEFLLILIAIPAISMQCLSGDDSAVTNEPGARIALFKGQQQFTLNMLRQLESTLPEDNVFFSPYSVYNALLLAYFASANQTEASIKETLALPPGSSKVDTMRAYGVEKYFQEMRSVNGSESYELSSANRLFVSPKQEVRDCMKTLFNNEIEETDFQANPAAAVEKINSWVAEKTKNQIKDLLNEGNINGNTQLVLANAAYFKGIWKSKFSLESTRKELFYQTSAKNFFVTMMRQKSTFNHMTSEKLGAHVLEMPYKGDDVSLFIILTPFPTARVSHMLKRLTVENFQEIVSLDAMIPRPVEVAIPKFTIEQEVELTPVLESMGIGDLFKPTGDLSSLTGKPGVSLDAAIHKAKITLDEQGTTAAAATAIFNFRSSRPLDPAKFLCNHPFVYFIFDKVSQTVLFAGVFKKPPTQPSQ</sequence>
<dbReference type="AlphaFoldDB" id="A0A6H5HPQ6"/>
<evidence type="ECO:0000256" key="3">
    <source>
        <dbReference type="RuleBase" id="RU000411"/>
    </source>
</evidence>
<dbReference type="OrthoDB" id="671595at2759"/>
<dbReference type="Gene3D" id="2.30.39.10">
    <property type="entry name" value="Alpha-1-antitrypsin, domain 1"/>
    <property type="match status" value="1"/>
</dbReference>
<dbReference type="PANTHER" id="PTHR11461">
    <property type="entry name" value="SERINE PROTEASE INHIBITOR, SERPIN"/>
    <property type="match status" value="1"/>
</dbReference>
<keyword evidence="1" id="KW-0646">Protease inhibitor</keyword>
<proteinExistence type="inferred from homology"/>
<organism evidence="6 7">
    <name type="scientific">Nesidiocoris tenuis</name>
    <dbReference type="NCBI Taxonomy" id="355587"/>
    <lineage>
        <taxon>Eukaryota</taxon>
        <taxon>Metazoa</taxon>
        <taxon>Ecdysozoa</taxon>
        <taxon>Arthropoda</taxon>
        <taxon>Hexapoda</taxon>
        <taxon>Insecta</taxon>
        <taxon>Pterygota</taxon>
        <taxon>Neoptera</taxon>
        <taxon>Paraneoptera</taxon>
        <taxon>Hemiptera</taxon>
        <taxon>Heteroptera</taxon>
        <taxon>Panheteroptera</taxon>
        <taxon>Cimicomorpha</taxon>
        <taxon>Miridae</taxon>
        <taxon>Dicyphina</taxon>
        <taxon>Nesidiocoris</taxon>
    </lineage>
</organism>
<dbReference type="Proteomes" id="UP000479000">
    <property type="component" value="Unassembled WGS sequence"/>
</dbReference>
<dbReference type="InterPro" id="IPR042178">
    <property type="entry name" value="Serpin_sf_1"/>
</dbReference>
<protein>
    <recommendedName>
        <fullName evidence="5">Serpin domain-containing protein</fullName>
    </recommendedName>
</protein>
<keyword evidence="4" id="KW-0732">Signal</keyword>
<dbReference type="Pfam" id="PF00079">
    <property type="entry name" value="Serpin"/>
    <property type="match status" value="1"/>
</dbReference>
<evidence type="ECO:0000313" key="7">
    <source>
        <dbReference type="Proteomes" id="UP000479000"/>
    </source>
</evidence>
<comment type="similarity">
    <text evidence="3">Belongs to the serpin family.</text>
</comment>
<evidence type="ECO:0000256" key="2">
    <source>
        <dbReference type="ARBA" id="ARBA00022900"/>
    </source>
</evidence>
<dbReference type="PANTHER" id="PTHR11461:SF278">
    <property type="entry name" value="SERINE PROTEASE INHIBITOR 88EA"/>
    <property type="match status" value="1"/>
</dbReference>
<dbReference type="CDD" id="cd19594">
    <property type="entry name" value="serpin_crustaceans_chelicerates_insects"/>
    <property type="match status" value="1"/>
</dbReference>
<evidence type="ECO:0000259" key="5">
    <source>
        <dbReference type="SMART" id="SM00093"/>
    </source>
</evidence>
<dbReference type="SMART" id="SM00093">
    <property type="entry name" value="SERPIN"/>
    <property type="match status" value="1"/>
</dbReference>
<dbReference type="PROSITE" id="PS00284">
    <property type="entry name" value="SERPIN"/>
    <property type="match status" value="1"/>
</dbReference>
<dbReference type="InterPro" id="IPR023795">
    <property type="entry name" value="Serpin_CS"/>
</dbReference>
<dbReference type="InterPro" id="IPR023796">
    <property type="entry name" value="Serpin_dom"/>
</dbReference>
<dbReference type="GO" id="GO:0004867">
    <property type="term" value="F:serine-type endopeptidase inhibitor activity"/>
    <property type="evidence" value="ECO:0007669"/>
    <property type="project" value="UniProtKB-KW"/>
</dbReference>
<reference evidence="6 7" key="1">
    <citation type="submission" date="2020-02" db="EMBL/GenBank/DDBJ databases">
        <authorList>
            <person name="Ferguson B K."/>
        </authorList>
    </citation>
    <scope>NUCLEOTIDE SEQUENCE [LARGE SCALE GENOMIC DNA]</scope>
</reference>
<feature type="chain" id="PRO_5026191949" description="Serpin domain-containing protein" evidence="4">
    <location>
        <begin position="21"/>
        <end position="417"/>
    </location>
</feature>
<dbReference type="EMBL" id="CADCXU010035387">
    <property type="protein sequence ID" value="CAB0020490.1"/>
    <property type="molecule type" value="Genomic_DNA"/>
</dbReference>
<dbReference type="InterPro" id="IPR000215">
    <property type="entry name" value="Serpin_fam"/>
</dbReference>
<feature type="signal peptide" evidence="4">
    <location>
        <begin position="1"/>
        <end position="20"/>
    </location>
</feature>
<dbReference type="SUPFAM" id="SSF56574">
    <property type="entry name" value="Serpins"/>
    <property type="match status" value="1"/>
</dbReference>
<dbReference type="Gene3D" id="3.30.497.10">
    <property type="entry name" value="Antithrombin, subunit I, domain 2"/>
    <property type="match status" value="1"/>
</dbReference>
<keyword evidence="2" id="KW-0722">Serine protease inhibitor</keyword>
<dbReference type="InterPro" id="IPR042185">
    <property type="entry name" value="Serpin_sf_2"/>
</dbReference>
<dbReference type="InterPro" id="IPR036186">
    <property type="entry name" value="Serpin_sf"/>
</dbReference>
<evidence type="ECO:0000256" key="4">
    <source>
        <dbReference type="SAM" id="SignalP"/>
    </source>
</evidence>
<feature type="domain" description="Serpin" evidence="5">
    <location>
        <begin position="45"/>
        <end position="411"/>
    </location>
</feature>
<dbReference type="GO" id="GO:0005615">
    <property type="term" value="C:extracellular space"/>
    <property type="evidence" value="ECO:0007669"/>
    <property type="project" value="InterPro"/>
</dbReference>
<accession>A0A6H5HPQ6</accession>
<gene>
    <name evidence="6" type="ORF">NTEN_LOCUS24064</name>
</gene>
<evidence type="ECO:0000313" key="6">
    <source>
        <dbReference type="EMBL" id="CAB0020490.1"/>
    </source>
</evidence>
<name>A0A6H5HPQ6_9HEMI</name>
<keyword evidence="7" id="KW-1185">Reference proteome</keyword>
<evidence type="ECO:0000256" key="1">
    <source>
        <dbReference type="ARBA" id="ARBA00022690"/>
    </source>
</evidence>